<comment type="subunit">
    <text evidence="4">Homotetramer.</text>
</comment>
<dbReference type="HAMAP" id="MF_00626">
    <property type="entry name" value="Germination_prot"/>
    <property type="match status" value="1"/>
</dbReference>
<feature type="region of interest" description="Disordered" evidence="5">
    <location>
        <begin position="1"/>
        <end position="27"/>
    </location>
</feature>
<dbReference type="NCBIfam" id="TIGR01441">
    <property type="entry name" value="GPR"/>
    <property type="match status" value="1"/>
</dbReference>
<protein>
    <recommendedName>
        <fullName evidence="4">Germination protease</fullName>
        <ecNumber evidence="4">3.4.24.78</ecNumber>
    </recommendedName>
    <alternativeName>
        <fullName evidence="4">GPR endopeptidase</fullName>
    </alternativeName>
    <alternativeName>
        <fullName evidence="4">Germination proteinase</fullName>
    </alternativeName>
    <alternativeName>
        <fullName evidence="4">Spore protease</fullName>
    </alternativeName>
</protein>
<dbReference type="GO" id="GO:0006508">
    <property type="term" value="P:proteolysis"/>
    <property type="evidence" value="ECO:0007669"/>
    <property type="project" value="UniProtKB-UniRule"/>
</dbReference>
<dbReference type="AlphaFoldDB" id="A0A9D1FDW6"/>
<comment type="similarity">
    <text evidence="4">Belongs to the peptidase A25 family.</text>
</comment>
<reference evidence="6" key="2">
    <citation type="journal article" date="2021" name="PeerJ">
        <title>Extensive microbial diversity within the chicken gut microbiome revealed by metagenomics and culture.</title>
        <authorList>
            <person name="Gilroy R."/>
            <person name="Ravi A."/>
            <person name="Getino M."/>
            <person name="Pursley I."/>
            <person name="Horton D.L."/>
            <person name="Alikhan N.F."/>
            <person name="Baker D."/>
            <person name="Gharbi K."/>
            <person name="Hall N."/>
            <person name="Watson M."/>
            <person name="Adriaenssens E.M."/>
            <person name="Foster-Nyarko E."/>
            <person name="Jarju S."/>
            <person name="Secka A."/>
            <person name="Antonio M."/>
            <person name="Oren A."/>
            <person name="Chaudhuri R.R."/>
            <person name="La Ragione R."/>
            <person name="Hildebrand F."/>
            <person name="Pallen M.J."/>
        </authorList>
    </citation>
    <scope>NUCLEOTIDE SEQUENCE</scope>
    <source>
        <strain evidence="6">ChiHjej10B9-9673</strain>
    </source>
</reference>
<accession>A0A9D1FDW6</accession>
<evidence type="ECO:0000313" key="6">
    <source>
        <dbReference type="EMBL" id="HIS67257.1"/>
    </source>
</evidence>
<feature type="chain" id="PRO_5039769559" description="Germination protease" evidence="4">
    <location>
        <begin position="9"/>
        <end position="280"/>
    </location>
</feature>
<evidence type="ECO:0000256" key="3">
    <source>
        <dbReference type="ARBA" id="ARBA00023145"/>
    </source>
</evidence>
<keyword evidence="1 4" id="KW-0645">Protease</keyword>
<evidence type="ECO:0000313" key="7">
    <source>
        <dbReference type="Proteomes" id="UP000824001"/>
    </source>
</evidence>
<keyword evidence="3 4" id="KW-0865">Zymogen</keyword>
<dbReference type="SUPFAM" id="SSF53163">
    <property type="entry name" value="HybD-like"/>
    <property type="match status" value="1"/>
</dbReference>
<gene>
    <name evidence="4" type="primary">gpr</name>
    <name evidence="6" type="ORF">IAC18_06805</name>
</gene>
<reference evidence="6" key="1">
    <citation type="submission" date="2020-10" db="EMBL/GenBank/DDBJ databases">
        <authorList>
            <person name="Gilroy R."/>
        </authorList>
    </citation>
    <scope>NUCLEOTIDE SEQUENCE</scope>
    <source>
        <strain evidence="6">ChiHjej10B9-9673</strain>
    </source>
</reference>
<dbReference type="EC" id="3.4.24.78" evidence="4"/>
<comment type="catalytic activity">
    <reaction evidence="4">
        <text>Endopeptidase action with P4 Glu or Asp, P1 preferably Glu &gt; Asp, P1' hydrophobic and P2' Ala.</text>
        <dbReference type="EC" id="3.4.24.78"/>
    </reaction>
</comment>
<dbReference type="GO" id="GO:0004222">
    <property type="term" value="F:metalloendopeptidase activity"/>
    <property type="evidence" value="ECO:0007669"/>
    <property type="project" value="UniProtKB-UniRule"/>
</dbReference>
<comment type="caution">
    <text evidence="6">The sequence shown here is derived from an EMBL/GenBank/DDBJ whole genome shotgun (WGS) entry which is preliminary data.</text>
</comment>
<evidence type="ECO:0000256" key="1">
    <source>
        <dbReference type="ARBA" id="ARBA00022670"/>
    </source>
</evidence>
<dbReference type="InterPro" id="IPR005080">
    <property type="entry name" value="Peptidase_A25"/>
</dbReference>
<evidence type="ECO:0000256" key="4">
    <source>
        <dbReference type="HAMAP-Rule" id="MF_00626"/>
    </source>
</evidence>
<sequence length="280" mass="28836">MTAKFRTDLAAEMRERSGSGELPGVSAGEWSERGFDITRVDILDERGAAKLCKPIGSYITLSSRALAERRPEAFGDGAETLAGLIRGLLPEPGGLTLAAGLGNAAMTPDAVGPLALEYVLATRHLKTAMPEALAGLSPVCCIRPGVLGSTGIESAELIKSACERVRPAQVIAVDALAAASLDRLCSTVQLSDAGIVPGSGVGNDRASISRETLGVPVLALGVPTVVDASAFCEDEAAKGMFVTPRDIDASVRSLAKLIGYAVNLALHEGLSVADIDMLKG</sequence>
<dbReference type="Proteomes" id="UP000824001">
    <property type="component" value="Unassembled WGS sequence"/>
</dbReference>
<dbReference type="EMBL" id="DVJK01000192">
    <property type="protein sequence ID" value="HIS67257.1"/>
    <property type="molecule type" value="Genomic_DNA"/>
</dbReference>
<keyword evidence="2 4" id="KW-0378">Hydrolase</keyword>
<name>A0A9D1FDW6_9FIRM</name>
<evidence type="ECO:0000256" key="5">
    <source>
        <dbReference type="SAM" id="MobiDB-lite"/>
    </source>
</evidence>
<comment type="PTM">
    <text evidence="4">Autoproteolytically processed. The inactive tetrameric zymogen termed p46 autoprocesses to a smaller form termed p41, which is active only during spore germination.</text>
</comment>
<dbReference type="GO" id="GO:0009847">
    <property type="term" value="P:spore germination"/>
    <property type="evidence" value="ECO:0007669"/>
    <property type="project" value="UniProtKB-UniRule"/>
</dbReference>
<feature type="compositionally biased region" description="Basic and acidic residues" evidence="5">
    <location>
        <begin position="1"/>
        <end position="18"/>
    </location>
</feature>
<dbReference type="Gene3D" id="3.40.50.1450">
    <property type="entry name" value="HybD-like"/>
    <property type="match status" value="1"/>
</dbReference>
<feature type="propeptide" id="PRO_5039769558" evidence="4">
    <location>
        <begin position="1"/>
        <end position="8"/>
    </location>
</feature>
<evidence type="ECO:0000256" key="2">
    <source>
        <dbReference type="ARBA" id="ARBA00022801"/>
    </source>
</evidence>
<proteinExistence type="inferred from homology"/>
<organism evidence="6 7">
    <name type="scientific">Candidatus Scatomorpha merdipullorum</name>
    <dbReference type="NCBI Taxonomy" id="2840927"/>
    <lineage>
        <taxon>Bacteria</taxon>
        <taxon>Bacillati</taxon>
        <taxon>Bacillota</taxon>
        <taxon>Clostridia</taxon>
        <taxon>Eubacteriales</taxon>
        <taxon>Candidatus Scatomorpha</taxon>
    </lineage>
</organism>
<comment type="function">
    <text evidence="4">Initiates the rapid degradation of small, acid-soluble proteins during spore germination.</text>
</comment>
<dbReference type="Pfam" id="PF03418">
    <property type="entry name" value="Peptidase_A25"/>
    <property type="match status" value="1"/>
</dbReference>
<dbReference type="InterPro" id="IPR023430">
    <property type="entry name" value="Pept_HybD-like_dom_sf"/>
</dbReference>